<evidence type="ECO:0000313" key="2">
    <source>
        <dbReference type="Proteomes" id="UP001217089"/>
    </source>
</evidence>
<accession>A0ABQ9EPE1</accession>
<evidence type="ECO:0000313" key="1">
    <source>
        <dbReference type="EMBL" id="KAJ8306211.1"/>
    </source>
</evidence>
<name>A0ABQ9EPE1_TEGGR</name>
<keyword evidence="2" id="KW-1185">Reference proteome</keyword>
<gene>
    <name evidence="1" type="ORF">KUTeg_016756</name>
</gene>
<proteinExistence type="predicted"/>
<organism evidence="1 2">
    <name type="scientific">Tegillarca granosa</name>
    <name type="common">Malaysian cockle</name>
    <name type="synonym">Anadara granosa</name>
    <dbReference type="NCBI Taxonomy" id="220873"/>
    <lineage>
        <taxon>Eukaryota</taxon>
        <taxon>Metazoa</taxon>
        <taxon>Spiralia</taxon>
        <taxon>Lophotrochozoa</taxon>
        <taxon>Mollusca</taxon>
        <taxon>Bivalvia</taxon>
        <taxon>Autobranchia</taxon>
        <taxon>Pteriomorphia</taxon>
        <taxon>Arcoida</taxon>
        <taxon>Arcoidea</taxon>
        <taxon>Arcidae</taxon>
        <taxon>Tegillarca</taxon>
    </lineage>
</organism>
<dbReference type="Proteomes" id="UP001217089">
    <property type="component" value="Unassembled WGS sequence"/>
</dbReference>
<sequence>MEDILYENELTTSPFIGQNTYVKQGLWLSIGAVGDLLVNYHEKTKSSLQKKLELVNKVLQRESRRPVSQQLESHKQKLEDELEQCSTLSSQIRH</sequence>
<reference evidence="1 2" key="1">
    <citation type="submission" date="2022-12" db="EMBL/GenBank/DDBJ databases">
        <title>Chromosome-level genome of Tegillarca granosa.</title>
        <authorList>
            <person name="Kim J."/>
        </authorList>
    </citation>
    <scope>NUCLEOTIDE SEQUENCE [LARGE SCALE GENOMIC DNA]</scope>
    <source>
        <strain evidence="1">Teg-2019</strain>
        <tissue evidence="1">Adductor muscle</tissue>
    </source>
</reference>
<comment type="caution">
    <text evidence="1">The sequence shown here is derived from an EMBL/GenBank/DDBJ whole genome shotgun (WGS) entry which is preliminary data.</text>
</comment>
<protein>
    <submittedName>
        <fullName evidence="1">Uncharacterized protein</fullName>
    </submittedName>
</protein>
<dbReference type="EMBL" id="JARBDR010000813">
    <property type="protein sequence ID" value="KAJ8306211.1"/>
    <property type="molecule type" value="Genomic_DNA"/>
</dbReference>